<dbReference type="PROSITE" id="PS00715">
    <property type="entry name" value="SIGMA70_1"/>
    <property type="match status" value="1"/>
</dbReference>
<organism evidence="6 7">
    <name type="scientific">Caldicellulosiruptor bescii</name>
    <name type="common">Anaerocellum thermophilum</name>
    <dbReference type="NCBI Taxonomy" id="31899"/>
    <lineage>
        <taxon>Bacteria</taxon>
        <taxon>Bacillati</taxon>
        <taxon>Bacillota</taxon>
        <taxon>Bacillota incertae sedis</taxon>
        <taxon>Caldicellulosiruptorales</taxon>
        <taxon>Caldicellulosiruptoraceae</taxon>
        <taxon>Caldicellulosiruptor</taxon>
    </lineage>
</organism>
<dbReference type="NCBIfam" id="TIGR02937">
    <property type="entry name" value="sigma70-ECF"/>
    <property type="match status" value="1"/>
</dbReference>
<dbReference type="SUPFAM" id="SSF88946">
    <property type="entry name" value="Sigma2 domain of RNA polymerase sigma factors"/>
    <property type="match status" value="1"/>
</dbReference>
<dbReference type="InterPro" id="IPR014284">
    <property type="entry name" value="RNA_pol_sigma-70_dom"/>
</dbReference>
<dbReference type="Gene3D" id="1.10.1740.10">
    <property type="match status" value="1"/>
</dbReference>
<gene>
    <name evidence="6" type="ORF">SAMN05216240_2077</name>
</gene>
<name>A0ABY1S9V9_CALBS</name>
<dbReference type="InterPro" id="IPR000943">
    <property type="entry name" value="RNA_pol_sigma70"/>
</dbReference>
<comment type="caution">
    <text evidence="6">The sequence shown here is derived from an EMBL/GenBank/DDBJ whole genome shotgun (WGS) entry which is preliminary data.</text>
</comment>
<evidence type="ECO:0000256" key="1">
    <source>
        <dbReference type="ARBA" id="ARBA00023015"/>
    </source>
</evidence>
<keyword evidence="1" id="KW-0805">Transcription regulation</keyword>
<evidence type="ECO:0000256" key="4">
    <source>
        <dbReference type="ARBA" id="ARBA00023163"/>
    </source>
</evidence>
<proteinExistence type="predicted"/>
<keyword evidence="4" id="KW-0804">Transcription</keyword>
<reference evidence="6 7" key="1">
    <citation type="submission" date="2017-05" db="EMBL/GenBank/DDBJ databases">
        <authorList>
            <person name="Varghese N."/>
            <person name="Submissions S."/>
        </authorList>
    </citation>
    <scope>NUCLEOTIDE SEQUENCE [LARGE SCALE GENOMIC DNA]</scope>
    <source>
        <strain evidence="6 7">MACB1020</strain>
    </source>
</reference>
<evidence type="ECO:0000313" key="6">
    <source>
        <dbReference type="EMBL" id="SMR94438.1"/>
    </source>
</evidence>
<evidence type="ECO:0000256" key="3">
    <source>
        <dbReference type="ARBA" id="ARBA00023125"/>
    </source>
</evidence>
<keyword evidence="3" id="KW-0238">DNA-binding</keyword>
<dbReference type="PANTHER" id="PTHR30385">
    <property type="entry name" value="SIGMA FACTOR F FLAGELLAR"/>
    <property type="match status" value="1"/>
</dbReference>
<evidence type="ECO:0000256" key="2">
    <source>
        <dbReference type="ARBA" id="ARBA00023082"/>
    </source>
</evidence>
<dbReference type="Proteomes" id="UP000196803">
    <property type="component" value="Unassembled WGS sequence"/>
</dbReference>
<dbReference type="InterPro" id="IPR007627">
    <property type="entry name" value="RNA_pol_sigma70_r2"/>
</dbReference>
<dbReference type="EMBL" id="FXXC01000001">
    <property type="protein sequence ID" value="SMR94438.1"/>
    <property type="molecule type" value="Genomic_DNA"/>
</dbReference>
<dbReference type="InterPro" id="IPR013325">
    <property type="entry name" value="RNA_pol_sigma_r2"/>
</dbReference>
<dbReference type="GeneID" id="31772370"/>
<sequence length="310" mass="35731">MQQSETRQFAKVQSQLLIVDNLKLVYHVANKFMPCPKGYYYEVDDLVSEGYIGLVVAAKNYDPAKGSFSTYACKVIESKIKRSLPKYKLSCAISLDSPISKEPEEDTSTVADIISDGYSVESEVIRKDTVQKLHRYFAILTEEEKERVLYYISTGKNLPASDKVFKKARRKIIAKMRQEQFEADLDDLTVFISCPAVHIASGSNFGYSPVEATVIDREEKRKQLEVLSAIPQLDKLRVLKQQGEQDRMKLLAAKWEVEEFIERNWDNLTVYNVRLLKDYFVFCLSHLSMVQKYGSKYREQLKRVMKKITG</sequence>
<evidence type="ECO:0000259" key="5">
    <source>
        <dbReference type="PROSITE" id="PS00715"/>
    </source>
</evidence>
<dbReference type="Pfam" id="PF04542">
    <property type="entry name" value="Sigma70_r2"/>
    <property type="match status" value="1"/>
</dbReference>
<keyword evidence="2" id="KW-0731">Sigma factor</keyword>
<dbReference type="RefSeq" id="WP_015907533.1">
    <property type="nucleotide sequence ID" value="NZ_FUZJ01000001.1"/>
</dbReference>
<evidence type="ECO:0000313" key="7">
    <source>
        <dbReference type="Proteomes" id="UP000196803"/>
    </source>
</evidence>
<protein>
    <submittedName>
        <fullName evidence="6">RNA polymerase sporulation-specific sigma factor</fullName>
    </submittedName>
</protein>
<feature type="domain" description="RNA polymerase sigma-70" evidence="5">
    <location>
        <begin position="45"/>
        <end position="58"/>
    </location>
</feature>
<keyword evidence="7" id="KW-1185">Reference proteome</keyword>
<accession>A0ABY1S9V9</accession>